<dbReference type="Pfam" id="PF05971">
    <property type="entry name" value="Methyltransf_10"/>
    <property type="match status" value="1"/>
</dbReference>
<evidence type="ECO:0000256" key="4">
    <source>
        <dbReference type="ARBA" id="ARBA00022679"/>
    </source>
</evidence>
<dbReference type="InterPro" id="IPR029063">
    <property type="entry name" value="SAM-dependent_MTases_sf"/>
</dbReference>
<dbReference type="GO" id="GO:0052907">
    <property type="term" value="F:23S rRNA (adenine(1618)-N(6))-methyltransferase activity"/>
    <property type="evidence" value="ECO:0007669"/>
    <property type="project" value="UniProtKB-EC"/>
</dbReference>
<dbReference type="KEGG" id="vta:A0527"/>
<keyword evidence="1 6" id="KW-0963">Cytoplasm</keyword>
<organism evidence="8 9">
    <name type="scientific">Vibrio tapetis subsp. tapetis</name>
    <dbReference type="NCBI Taxonomy" id="1671868"/>
    <lineage>
        <taxon>Bacteria</taxon>
        <taxon>Pseudomonadati</taxon>
        <taxon>Pseudomonadota</taxon>
        <taxon>Gammaproteobacteria</taxon>
        <taxon>Vibrionales</taxon>
        <taxon>Vibrionaceae</taxon>
        <taxon>Vibrio</taxon>
    </lineage>
</organism>
<dbReference type="InterPro" id="IPR016909">
    <property type="entry name" value="rRNA_lsu_MeTfrase_F"/>
</dbReference>
<dbReference type="PANTHER" id="PTHR13393:SF0">
    <property type="entry name" value="RNA N6-ADENOSINE-METHYLTRANSFERASE METTL16"/>
    <property type="match status" value="1"/>
</dbReference>
<dbReference type="EMBL" id="LT960611">
    <property type="protein sequence ID" value="SON48506.1"/>
    <property type="molecule type" value="Genomic_DNA"/>
</dbReference>
<dbReference type="Proteomes" id="UP000235828">
    <property type="component" value="Chromosome A"/>
</dbReference>
<evidence type="ECO:0000256" key="5">
    <source>
        <dbReference type="ARBA" id="ARBA00022691"/>
    </source>
</evidence>
<evidence type="ECO:0000256" key="2">
    <source>
        <dbReference type="ARBA" id="ARBA00022552"/>
    </source>
</evidence>
<reference evidence="8 9" key="1">
    <citation type="submission" date="2017-10" db="EMBL/GenBank/DDBJ databases">
        <authorList>
            <person name="Banno H."/>
            <person name="Chua N.-H."/>
        </authorList>
    </citation>
    <scope>NUCLEOTIDE SEQUENCE [LARGE SCALE GENOMIC DNA]</scope>
    <source>
        <strain evidence="8">Vibrio tapetis CECT4600</strain>
    </source>
</reference>
<dbReference type="SUPFAM" id="SSF53335">
    <property type="entry name" value="S-adenosyl-L-methionine-dependent methyltransferases"/>
    <property type="match status" value="1"/>
</dbReference>
<dbReference type="CDD" id="cd02440">
    <property type="entry name" value="AdoMet_MTases"/>
    <property type="match status" value="1"/>
</dbReference>
<gene>
    <name evidence="6 8" type="primary">rlmF</name>
    <name evidence="8" type="ORF">VTAP4600_A0527</name>
</gene>
<feature type="compositionally biased region" description="Polar residues" evidence="7">
    <location>
        <begin position="47"/>
        <end position="62"/>
    </location>
</feature>
<dbReference type="HAMAP" id="MF_01848">
    <property type="entry name" value="23SrRNA_methyltr_F"/>
    <property type="match status" value="1"/>
</dbReference>
<name>A0A2N8Z9D2_9VIBR</name>
<evidence type="ECO:0000256" key="3">
    <source>
        <dbReference type="ARBA" id="ARBA00022603"/>
    </source>
</evidence>
<comment type="catalytic activity">
    <reaction evidence="6">
        <text>adenosine(1618) in 23S rRNA + S-adenosyl-L-methionine = N(6)-methyladenosine(1618) in 23S rRNA + S-adenosyl-L-homocysteine + H(+)</text>
        <dbReference type="Rhea" id="RHEA:16497"/>
        <dbReference type="Rhea" id="RHEA-COMP:10229"/>
        <dbReference type="Rhea" id="RHEA-COMP:10231"/>
        <dbReference type="ChEBI" id="CHEBI:15378"/>
        <dbReference type="ChEBI" id="CHEBI:57856"/>
        <dbReference type="ChEBI" id="CHEBI:59789"/>
        <dbReference type="ChEBI" id="CHEBI:74411"/>
        <dbReference type="ChEBI" id="CHEBI:74449"/>
        <dbReference type="EC" id="2.1.1.181"/>
    </reaction>
</comment>
<dbReference type="GO" id="GO:0070475">
    <property type="term" value="P:rRNA base methylation"/>
    <property type="evidence" value="ECO:0007669"/>
    <property type="project" value="TreeGrafter"/>
</dbReference>
<dbReference type="EC" id="2.1.1.181" evidence="6"/>
<evidence type="ECO:0000256" key="6">
    <source>
        <dbReference type="HAMAP-Rule" id="MF_01848"/>
    </source>
</evidence>
<dbReference type="RefSeq" id="WP_172443051.1">
    <property type="nucleotide sequence ID" value="NZ_LT960611.1"/>
</dbReference>
<protein>
    <recommendedName>
        <fullName evidence="6">Ribosomal RNA large subunit methyltransferase F</fullName>
        <ecNumber evidence="6">2.1.1.181</ecNumber>
    </recommendedName>
    <alternativeName>
        <fullName evidence="6">23S rRNA mA1618 methyltransferase</fullName>
    </alternativeName>
    <alternativeName>
        <fullName evidence="6">rRNA adenine N-6-methyltransferase</fullName>
    </alternativeName>
</protein>
<dbReference type="InterPro" id="IPR010286">
    <property type="entry name" value="METTL16/RlmF"/>
</dbReference>
<keyword evidence="2 6" id="KW-0698">rRNA processing</keyword>
<evidence type="ECO:0000313" key="9">
    <source>
        <dbReference type="Proteomes" id="UP000235828"/>
    </source>
</evidence>
<comment type="function">
    <text evidence="6">Specifically methylates the adenine in position 1618 of 23S rRNA.</text>
</comment>
<keyword evidence="9" id="KW-1185">Reference proteome</keyword>
<proteinExistence type="inferred from homology"/>
<dbReference type="AlphaFoldDB" id="A0A2N8Z9D2"/>
<keyword evidence="3 6" id="KW-0489">Methyltransferase</keyword>
<comment type="similarity">
    <text evidence="6">Belongs to the methyltransferase superfamily. METTL16/RlmF family.</text>
</comment>
<comment type="subcellular location">
    <subcellularLocation>
        <location evidence="6">Cytoplasm</location>
    </subcellularLocation>
</comment>
<evidence type="ECO:0000256" key="7">
    <source>
        <dbReference type="SAM" id="MobiDB-lite"/>
    </source>
</evidence>
<accession>A0A2N8Z9D2</accession>
<keyword evidence="4 6" id="KW-0808">Transferase</keyword>
<dbReference type="Gene3D" id="3.40.50.150">
    <property type="entry name" value="Vaccinia Virus protein VP39"/>
    <property type="match status" value="1"/>
</dbReference>
<evidence type="ECO:0000256" key="1">
    <source>
        <dbReference type="ARBA" id="ARBA00022490"/>
    </source>
</evidence>
<dbReference type="PANTHER" id="PTHR13393">
    <property type="entry name" value="SAM-DEPENDENT METHYLTRANSFERASE"/>
    <property type="match status" value="1"/>
</dbReference>
<sequence length="410" mass="45373">MSRPILKFVIMPKSAPKKASTTHSSSKRPTSKGSAPNKRSPAKAGSNKGSKSLNKNAGNSKAPSKRAAPKVSLKGADDELFDLGEHVKTVTMTELHSRNDHTGRYDFAKLVEALPGLAPFTIDNLRGDTSINFSDDESVKMLNKALLALHYGVNVWDIPTGYLCPPIPGRVDYVHHIADLLAQCNKGKVPMGTKVTGLDIGAGANAIYPIVASSRYKWGMVGSDIDPISVENAQNIARDNAHLAQKLQFRQQENSQHFFANIIKDGEFYDFTICNPPFHASQDEANKSSQRKLQNLVINREKRGQKPEPAKQSALNFGGQNAELWCKGGEETFIRNMAFESADFKNQCLWFTTLISKKENVRQLTRALDSIGVTNIHVVEMKHGQKITRFVAWSFLTPAQQQLWASAKWK</sequence>
<keyword evidence="5 6" id="KW-0949">S-adenosyl-L-methionine</keyword>
<dbReference type="GO" id="GO:0005737">
    <property type="term" value="C:cytoplasm"/>
    <property type="evidence" value="ECO:0007669"/>
    <property type="project" value="UniProtKB-SubCell"/>
</dbReference>
<evidence type="ECO:0000313" key="8">
    <source>
        <dbReference type="EMBL" id="SON48506.1"/>
    </source>
</evidence>
<dbReference type="NCBIfam" id="NF008725">
    <property type="entry name" value="PRK11727.1"/>
    <property type="match status" value="1"/>
</dbReference>
<feature type="region of interest" description="Disordered" evidence="7">
    <location>
        <begin position="1"/>
        <end position="71"/>
    </location>
</feature>